<dbReference type="AlphaFoldDB" id="A0A1Y5TK71"/>
<accession>A0A1Y5TK71</accession>
<dbReference type="RefSeq" id="WP_085865706.1">
    <property type="nucleotide sequence ID" value="NZ_FWFT01000007.1"/>
</dbReference>
<evidence type="ECO:0000313" key="2">
    <source>
        <dbReference type="EMBL" id="SLN62343.1"/>
    </source>
</evidence>
<reference evidence="2 3" key="1">
    <citation type="submission" date="2017-03" db="EMBL/GenBank/DDBJ databases">
        <authorList>
            <person name="Afonso C.L."/>
            <person name="Miller P.J."/>
            <person name="Scott M.A."/>
            <person name="Spackman E."/>
            <person name="Goraichik I."/>
            <person name="Dimitrov K.M."/>
            <person name="Suarez D.L."/>
            <person name="Swayne D.E."/>
        </authorList>
    </citation>
    <scope>NUCLEOTIDE SEQUENCE [LARGE SCALE GENOMIC DNA]</scope>
    <source>
        <strain evidence="2 3">CECT 8397</strain>
    </source>
</reference>
<dbReference type="Proteomes" id="UP000193623">
    <property type="component" value="Unassembled WGS sequence"/>
</dbReference>
<keyword evidence="3" id="KW-1185">Reference proteome</keyword>
<name>A0A1Y5TK71_9RHOB</name>
<dbReference type="OrthoDB" id="6490254at2"/>
<evidence type="ECO:0000259" key="1">
    <source>
        <dbReference type="Pfam" id="PF10908"/>
    </source>
</evidence>
<protein>
    <recommendedName>
        <fullName evidence="1">Tlde1 domain-containing protein</fullName>
    </recommendedName>
</protein>
<dbReference type="EMBL" id="FWFT01000007">
    <property type="protein sequence ID" value="SLN62343.1"/>
    <property type="molecule type" value="Genomic_DNA"/>
</dbReference>
<sequence length="222" mass="24542">MTDRGATLAFPSAVQSRGVPVFTTLRANKDGPIVEVRQSKGNGTRFKVISGANDRQTGQVRGAHLSGGAIPKGTWFIAKWANAPKVIRRKATSDRVGALTGEALLREFKRKSYWMALYRDDSDIGQPIDDETYVQGQVRNGIRAHFGSYSLGCLTFQDKDQYFKFIQALSKQPPTFINAQGQPVEKGTKHAIEVYGKLIVGDAIVDQAPVDNVVDRLLNWFQ</sequence>
<organism evidence="2 3">
    <name type="scientific">Pseudooctadecabacter jejudonensis</name>
    <dbReference type="NCBI Taxonomy" id="1391910"/>
    <lineage>
        <taxon>Bacteria</taxon>
        <taxon>Pseudomonadati</taxon>
        <taxon>Pseudomonadota</taxon>
        <taxon>Alphaproteobacteria</taxon>
        <taxon>Rhodobacterales</taxon>
        <taxon>Paracoccaceae</taxon>
        <taxon>Pseudooctadecabacter</taxon>
    </lineage>
</organism>
<gene>
    <name evidence="2" type="ORF">PSJ8397_03312</name>
</gene>
<dbReference type="InterPro" id="IPR021225">
    <property type="entry name" value="Tlde1_dom"/>
</dbReference>
<evidence type="ECO:0000313" key="3">
    <source>
        <dbReference type="Proteomes" id="UP000193623"/>
    </source>
</evidence>
<feature type="domain" description="Tlde1" evidence="1">
    <location>
        <begin position="48"/>
        <end position="173"/>
    </location>
</feature>
<dbReference type="Pfam" id="PF10908">
    <property type="entry name" value="Tlde1_dom"/>
    <property type="match status" value="1"/>
</dbReference>
<proteinExistence type="predicted"/>